<dbReference type="InterPro" id="IPR057428">
    <property type="entry name" value="EFHB_EF-hand_C"/>
</dbReference>
<evidence type="ECO:0000313" key="2">
    <source>
        <dbReference type="Proteomes" id="UP001652661"/>
    </source>
</evidence>
<dbReference type="Proteomes" id="UP001652661">
    <property type="component" value="Chromosome 3L"/>
</dbReference>
<protein>
    <submittedName>
        <fullName evidence="3">EF-hand domain-containing family member B</fullName>
    </submittedName>
</protein>
<dbReference type="AlphaFoldDB" id="A0A6P4HZD2"/>
<gene>
    <name evidence="3" type="primary">LOC108073875</name>
</gene>
<feature type="domain" description="EFHB C-terminal EF-hand" evidence="1">
    <location>
        <begin position="436"/>
        <end position="504"/>
    </location>
</feature>
<sequence>MFVPKTLIHISTHLKHYTTQNMFKKVHKSQVIDRNADIPTAGVSTQGVKGGKAMRNCLDIAHPEELAESLVRANSCGQSSAKFYIPDGPVIPVNSIQDLLTVELQKSRFASFKEEFFEELYFKRAKVGEVQPAFSKPESVTNMSRTFGCPSSLTPTTSLYALVMPPKTPEQVSKEFKEFHEQRIVSHNHYFPAEQINRKYSKSFDRHNPCGEIKKIGDHGLKVKNCLTEGENHVKVIGKAQVDFMERTVAPLGKKIKKYLYEVPDITFGVIPPSTGDVKTVIYNIVANGRTDRLMDALSHLNAQRIRLRERDDIHLPRLVAIMERSDPELTGLLPIARLVEILRSYRISLETQKIRIVMSHYQMIVDEGLCSERVKYREFCKLLSSKEPLPSMGSVSTYADVGSLDTTYRLFCADLQNQQKVSRGHKVEKDRTGMKELLSPETDALGGLQASDFTQLRPKKEIEQVFRNLIAKEEFEVIWQSLMAKKQDQEGLASVTQFSEEVKLAKENF</sequence>
<keyword evidence="2" id="KW-1185">Reference proteome</keyword>
<evidence type="ECO:0000313" key="3">
    <source>
        <dbReference type="RefSeq" id="XP_017021150.3"/>
    </source>
</evidence>
<accession>A0A6P4HZD2</accession>
<dbReference type="OrthoDB" id="2096280at2759"/>
<dbReference type="Pfam" id="PF25325">
    <property type="entry name" value="EF-hand_EFHB_C"/>
    <property type="match status" value="1"/>
</dbReference>
<evidence type="ECO:0000259" key="1">
    <source>
        <dbReference type="Pfam" id="PF25325"/>
    </source>
</evidence>
<reference evidence="3" key="1">
    <citation type="submission" date="2025-08" db="UniProtKB">
        <authorList>
            <consortium name="RefSeq"/>
        </authorList>
    </citation>
    <scope>IDENTIFICATION</scope>
    <source>
        <strain evidence="3">14028-0561.14</strain>
        <tissue evidence="3">Whole fly</tissue>
    </source>
</reference>
<name>A0A6P4HZD2_DROKI</name>
<dbReference type="RefSeq" id="XP_017021150.3">
    <property type="nucleotide sequence ID" value="XM_017165661.3"/>
</dbReference>
<organism evidence="2 3">
    <name type="scientific">Drosophila kikkawai</name>
    <name type="common">Fruit fly</name>
    <dbReference type="NCBI Taxonomy" id="30033"/>
    <lineage>
        <taxon>Eukaryota</taxon>
        <taxon>Metazoa</taxon>
        <taxon>Ecdysozoa</taxon>
        <taxon>Arthropoda</taxon>
        <taxon>Hexapoda</taxon>
        <taxon>Insecta</taxon>
        <taxon>Pterygota</taxon>
        <taxon>Neoptera</taxon>
        <taxon>Endopterygota</taxon>
        <taxon>Diptera</taxon>
        <taxon>Brachycera</taxon>
        <taxon>Muscomorpha</taxon>
        <taxon>Ephydroidea</taxon>
        <taxon>Drosophilidae</taxon>
        <taxon>Drosophila</taxon>
        <taxon>Sophophora</taxon>
    </lineage>
</organism>
<proteinExistence type="predicted"/>
<dbReference type="GeneID" id="108073875"/>